<reference evidence="1 2" key="1">
    <citation type="submission" date="2024-01" db="EMBL/GenBank/DDBJ databases">
        <title>Sphingobacterium tenebrionis sp. nov., a novel endophyte isolated from tenebrio molitor intestines.</title>
        <authorList>
            <person name="Zhang C."/>
        </authorList>
    </citation>
    <scope>NUCLEOTIDE SEQUENCE [LARGE SCALE GENOMIC DNA]</scope>
    <source>
        <strain evidence="1 2">PU5-4</strain>
    </source>
</reference>
<protein>
    <submittedName>
        <fullName evidence="1">Crp/Fnr family transcriptional regulator</fullName>
    </submittedName>
</protein>
<accession>A0ABU8I3F6</accession>
<comment type="caution">
    <text evidence="1">The sequence shown here is derived from an EMBL/GenBank/DDBJ whole genome shotgun (WGS) entry which is preliminary data.</text>
</comment>
<dbReference type="Gene3D" id="2.60.120.10">
    <property type="entry name" value="Jelly Rolls"/>
    <property type="match status" value="1"/>
</dbReference>
<keyword evidence="2" id="KW-1185">Reference proteome</keyword>
<gene>
    <name evidence="1" type="ORF">VJ786_02395</name>
</gene>
<dbReference type="Proteomes" id="UP001363035">
    <property type="component" value="Unassembled WGS sequence"/>
</dbReference>
<name>A0ABU8I3F6_9SPHI</name>
<dbReference type="RefSeq" id="WP_099365360.1">
    <property type="nucleotide sequence ID" value="NZ_JAYLLN010000003.1"/>
</dbReference>
<dbReference type="InterPro" id="IPR018490">
    <property type="entry name" value="cNMP-bd_dom_sf"/>
</dbReference>
<evidence type="ECO:0000313" key="2">
    <source>
        <dbReference type="Proteomes" id="UP001363035"/>
    </source>
</evidence>
<dbReference type="InterPro" id="IPR014710">
    <property type="entry name" value="RmlC-like_jellyroll"/>
</dbReference>
<evidence type="ECO:0000313" key="1">
    <source>
        <dbReference type="EMBL" id="MEI5983745.1"/>
    </source>
</evidence>
<sequence length="206" mass="23810">MNRNLKAPKVFLDLMEFWAKHCHLEDYHLQWAMESFEILNLKRGEYLFHEGSNLKITGLVMNGLLAREKEGSWKGRRRLVLIAGQYQSISTTIHPYSTTCIMGDIVALRKSLILVIGNKKIRQGLEQDPNTACLVNILSNNNSRALAKMLTVKESTSPSERYLLFDRLFPELRKLTTQREQADLLGISRDTVQKMQRFLLFNGQNR</sequence>
<proteinExistence type="predicted"/>
<dbReference type="EMBL" id="JAYLLN010000003">
    <property type="protein sequence ID" value="MEI5983745.1"/>
    <property type="molecule type" value="Genomic_DNA"/>
</dbReference>
<dbReference type="SUPFAM" id="SSF51206">
    <property type="entry name" value="cAMP-binding domain-like"/>
    <property type="match status" value="1"/>
</dbReference>
<organism evidence="1 2">
    <name type="scientific">Sphingobacterium tenebrionis</name>
    <dbReference type="NCBI Taxonomy" id="3111775"/>
    <lineage>
        <taxon>Bacteria</taxon>
        <taxon>Pseudomonadati</taxon>
        <taxon>Bacteroidota</taxon>
        <taxon>Sphingobacteriia</taxon>
        <taxon>Sphingobacteriales</taxon>
        <taxon>Sphingobacteriaceae</taxon>
        <taxon>Sphingobacterium</taxon>
    </lineage>
</organism>